<protein>
    <submittedName>
        <fullName evidence="1">Uncharacterized protein</fullName>
    </submittedName>
</protein>
<dbReference type="EMBL" id="GBRH01271604">
    <property type="protein sequence ID" value="JAD26291.1"/>
    <property type="molecule type" value="Transcribed_RNA"/>
</dbReference>
<evidence type="ECO:0000313" key="1">
    <source>
        <dbReference type="EMBL" id="JAD26291.1"/>
    </source>
</evidence>
<reference evidence="1" key="2">
    <citation type="journal article" date="2015" name="Data Brief">
        <title>Shoot transcriptome of the giant reed, Arundo donax.</title>
        <authorList>
            <person name="Barrero R.A."/>
            <person name="Guerrero F.D."/>
            <person name="Moolhuijzen P."/>
            <person name="Goolsby J.A."/>
            <person name="Tidwell J."/>
            <person name="Bellgard S.E."/>
            <person name="Bellgard M.I."/>
        </authorList>
    </citation>
    <scope>NUCLEOTIDE SEQUENCE</scope>
    <source>
        <tissue evidence="1">Shoot tissue taken approximately 20 cm above the soil surface</tissue>
    </source>
</reference>
<dbReference type="AlphaFoldDB" id="A0A0A8YJL7"/>
<accession>A0A0A8YJL7</accession>
<reference evidence="1" key="1">
    <citation type="submission" date="2014-09" db="EMBL/GenBank/DDBJ databases">
        <authorList>
            <person name="Magalhaes I.L.F."/>
            <person name="Oliveira U."/>
            <person name="Santos F.R."/>
            <person name="Vidigal T.H.D.A."/>
            <person name="Brescovit A.D."/>
            <person name="Santos A.J."/>
        </authorList>
    </citation>
    <scope>NUCLEOTIDE SEQUENCE</scope>
    <source>
        <tissue evidence="1">Shoot tissue taken approximately 20 cm above the soil surface</tissue>
    </source>
</reference>
<proteinExistence type="predicted"/>
<name>A0A0A8YJL7_ARUDO</name>
<sequence length="20" mass="2537">MFRARYTWSTFPEMLSQAWK</sequence>
<organism evidence="1">
    <name type="scientific">Arundo donax</name>
    <name type="common">Giant reed</name>
    <name type="synonym">Donax arundinaceus</name>
    <dbReference type="NCBI Taxonomy" id="35708"/>
    <lineage>
        <taxon>Eukaryota</taxon>
        <taxon>Viridiplantae</taxon>
        <taxon>Streptophyta</taxon>
        <taxon>Embryophyta</taxon>
        <taxon>Tracheophyta</taxon>
        <taxon>Spermatophyta</taxon>
        <taxon>Magnoliopsida</taxon>
        <taxon>Liliopsida</taxon>
        <taxon>Poales</taxon>
        <taxon>Poaceae</taxon>
        <taxon>PACMAD clade</taxon>
        <taxon>Arundinoideae</taxon>
        <taxon>Arundineae</taxon>
        <taxon>Arundo</taxon>
    </lineage>
</organism>